<comment type="caution">
    <text evidence="1">The sequence shown here is derived from an EMBL/GenBank/DDBJ whole genome shotgun (WGS) entry which is preliminary data.</text>
</comment>
<reference evidence="2" key="1">
    <citation type="journal article" date="2022" name="Mol. Ecol. Resour.">
        <title>The genomes of chicory, endive, great burdock and yacon provide insights into Asteraceae palaeo-polyploidization history and plant inulin production.</title>
        <authorList>
            <person name="Fan W."/>
            <person name="Wang S."/>
            <person name="Wang H."/>
            <person name="Wang A."/>
            <person name="Jiang F."/>
            <person name="Liu H."/>
            <person name="Zhao H."/>
            <person name="Xu D."/>
            <person name="Zhang Y."/>
        </authorList>
    </citation>
    <scope>NUCLEOTIDE SEQUENCE [LARGE SCALE GENOMIC DNA]</scope>
    <source>
        <strain evidence="2">cv. Yunnan</strain>
    </source>
</reference>
<accession>A0ACB9A4N0</accession>
<organism evidence="1 2">
    <name type="scientific">Smallanthus sonchifolius</name>
    <dbReference type="NCBI Taxonomy" id="185202"/>
    <lineage>
        <taxon>Eukaryota</taxon>
        <taxon>Viridiplantae</taxon>
        <taxon>Streptophyta</taxon>
        <taxon>Embryophyta</taxon>
        <taxon>Tracheophyta</taxon>
        <taxon>Spermatophyta</taxon>
        <taxon>Magnoliopsida</taxon>
        <taxon>eudicotyledons</taxon>
        <taxon>Gunneridae</taxon>
        <taxon>Pentapetalae</taxon>
        <taxon>asterids</taxon>
        <taxon>campanulids</taxon>
        <taxon>Asterales</taxon>
        <taxon>Asteraceae</taxon>
        <taxon>Asteroideae</taxon>
        <taxon>Heliantheae alliance</taxon>
        <taxon>Millerieae</taxon>
        <taxon>Smallanthus</taxon>
    </lineage>
</organism>
<protein>
    <submittedName>
        <fullName evidence="1">Uncharacterized protein</fullName>
    </submittedName>
</protein>
<dbReference type="EMBL" id="CM042042">
    <property type="protein sequence ID" value="KAI3704486.1"/>
    <property type="molecule type" value="Genomic_DNA"/>
</dbReference>
<proteinExistence type="predicted"/>
<gene>
    <name evidence="1" type="ORF">L1987_74707</name>
</gene>
<name>A0ACB9A4N0_9ASTR</name>
<evidence type="ECO:0000313" key="1">
    <source>
        <dbReference type="EMBL" id="KAI3704486.1"/>
    </source>
</evidence>
<dbReference type="Proteomes" id="UP001056120">
    <property type="component" value="Linkage Group LG25"/>
</dbReference>
<sequence>MSPLHEVIYTTNSMAESTRSSFSHSPPTPSATATQTTRSWRWGLFLSAVATVVIALLVVQFDTFDAAPYPSHELAKKPMSVLPRTNPRVLHGSEKIGEGQLLGPEDIVYDPKLGVIYTSCVDGWIKRVTVNDSVVEDWVNTGGRPLGLALGYSGEVYVADAFKGILKITEDGGIEVLADEADGVKFGTTDGIAVAKNGVLYFTDASWKYDLHNFMFDVLEGRPYGRFMSYDPSTKETKVIIGDLYYANGVEMSPDQDFVIFCETVMLRCKRYYIQGEKAGSIDVFIDRLPGMPDNIRYDGEGHYWIAIPTELTFEWDLARKHPYIRKFFAFLDKYNIQRPSMERNAGAVAVDLDGKPTELYYDPELKFVTTGIKIGEHLYLGNLMKSVIMRLNLTQYPATAPSSTK</sequence>
<evidence type="ECO:0000313" key="2">
    <source>
        <dbReference type="Proteomes" id="UP001056120"/>
    </source>
</evidence>
<reference evidence="1 2" key="2">
    <citation type="journal article" date="2022" name="Mol. Ecol. Resour.">
        <title>The genomes of chicory, endive, great burdock and yacon provide insights into Asteraceae paleo-polyploidization history and plant inulin production.</title>
        <authorList>
            <person name="Fan W."/>
            <person name="Wang S."/>
            <person name="Wang H."/>
            <person name="Wang A."/>
            <person name="Jiang F."/>
            <person name="Liu H."/>
            <person name="Zhao H."/>
            <person name="Xu D."/>
            <person name="Zhang Y."/>
        </authorList>
    </citation>
    <scope>NUCLEOTIDE SEQUENCE [LARGE SCALE GENOMIC DNA]</scope>
    <source>
        <strain evidence="2">cv. Yunnan</strain>
        <tissue evidence="1">Leaves</tissue>
    </source>
</reference>
<keyword evidence="2" id="KW-1185">Reference proteome</keyword>